<name>A0A2N7RY76_9MICC</name>
<dbReference type="SUPFAM" id="SSF46689">
    <property type="entry name" value="Homeodomain-like"/>
    <property type="match status" value="1"/>
</dbReference>
<dbReference type="InterPro" id="IPR050900">
    <property type="entry name" value="Transposase_IS3/IS150/IS904"/>
</dbReference>
<dbReference type="InterPro" id="IPR012337">
    <property type="entry name" value="RNaseH-like_sf"/>
</dbReference>
<dbReference type="InterPro" id="IPR001584">
    <property type="entry name" value="Integrase_cat-core"/>
</dbReference>
<reference evidence="2 4" key="1">
    <citation type="journal article" date="2017" name="Elife">
        <title>Extensive horizontal gene transfer in cheese-associated bacteria.</title>
        <authorList>
            <person name="Bonham K.S."/>
            <person name="Wolfe B.E."/>
            <person name="Dutton R.J."/>
        </authorList>
    </citation>
    <scope>NUCLEOTIDE SEQUENCE [LARGE SCALE GENOMIC DNA]</scope>
    <source>
        <strain evidence="2 4">JB182</strain>
    </source>
</reference>
<feature type="domain" description="Integrase catalytic" evidence="1">
    <location>
        <begin position="231"/>
        <end position="394"/>
    </location>
</feature>
<protein>
    <submittedName>
        <fullName evidence="2">IS3 family transposase ISAar25</fullName>
    </submittedName>
</protein>
<gene>
    <name evidence="3" type="ORF">CIK84_13015</name>
    <name evidence="2" type="ORF">CIK84_15720</name>
</gene>
<dbReference type="GO" id="GO:0004803">
    <property type="term" value="F:transposase activity"/>
    <property type="evidence" value="ECO:0007669"/>
    <property type="project" value="InterPro"/>
</dbReference>
<dbReference type="PROSITE" id="PS50994">
    <property type="entry name" value="INTEGRASE"/>
    <property type="match status" value="1"/>
</dbReference>
<evidence type="ECO:0000259" key="1">
    <source>
        <dbReference type="PROSITE" id="PS50994"/>
    </source>
</evidence>
<dbReference type="InterPro" id="IPR036397">
    <property type="entry name" value="RNaseH_sf"/>
</dbReference>
<dbReference type="Proteomes" id="UP000235739">
    <property type="component" value="Unassembled WGS sequence"/>
</dbReference>
<dbReference type="GO" id="GO:0003677">
    <property type="term" value="F:DNA binding"/>
    <property type="evidence" value="ECO:0007669"/>
    <property type="project" value="InterPro"/>
</dbReference>
<dbReference type="EMBL" id="PNQX01000003">
    <property type="protein sequence ID" value="PMQ18834.1"/>
    <property type="molecule type" value="Genomic_DNA"/>
</dbReference>
<comment type="caution">
    <text evidence="2">The sequence shown here is derived from an EMBL/GenBank/DDBJ whole genome shotgun (WGS) entry which is preliminary data.</text>
</comment>
<evidence type="ECO:0000313" key="3">
    <source>
        <dbReference type="EMBL" id="PMQ19586.1"/>
    </source>
</evidence>
<dbReference type="EMBL" id="PNQX01000002">
    <property type="protein sequence ID" value="PMQ19586.1"/>
    <property type="molecule type" value="Genomic_DNA"/>
</dbReference>
<dbReference type="RefSeq" id="WP_076611950.1">
    <property type="nucleotide sequence ID" value="NZ_JBQQHM010000032.1"/>
</dbReference>
<dbReference type="AlphaFoldDB" id="A0A2N7RY76"/>
<dbReference type="NCBIfam" id="NF033516">
    <property type="entry name" value="transpos_IS3"/>
    <property type="match status" value="1"/>
</dbReference>
<dbReference type="PANTHER" id="PTHR46889">
    <property type="entry name" value="TRANSPOSASE INSF FOR INSERTION SEQUENCE IS3B-RELATED"/>
    <property type="match status" value="1"/>
</dbReference>
<dbReference type="Pfam" id="PF13333">
    <property type="entry name" value="rve_2"/>
    <property type="match status" value="1"/>
</dbReference>
<dbReference type="SUPFAM" id="SSF53098">
    <property type="entry name" value="Ribonuclease H-like"/>
    <property type="match status" value="1"/>
</dbReference>
<dbReference type="GO" id="GO:0006313">
    <property type="term" value="P:DNA transposition"/>
    <property type="evidence" value="ECO:0007669"/>
    <property type="project" value="InterPro"/>
</dbReference>
<dbReference type="InterPro" id="IPR048020">
    <property type="entry name" value="Transpos_IS3"/>
</dbReference>
<sequence>MSKRQKFTPEFRAEAVELVISSQKSLVEVAASLGINEGTLGNWVRAYRTEHPEAETEERGPVEWAQYEKLRKELLEVKRENDFFKRCQRLFRLEQQEISAIFTFIKAHAGQYPVNWMCQKLQVSRASYYRWLNPCEELSQAQALRRRRTELVHTEFEASNQVAGAGQLVDLLRNNHEEQIPKSTVLSIMKDLGIQAKRMSAFKTTTVRDHQARTAHIKNHMVDKLGRRDFRSCRPGAKLVGDITYLRTGEGWLYLATVIDLYSRQIVGWSMGENMQTQLVIDAMELAASRGFIQPGTVFHSDRGTQYTSGAFQAWCAEQGVRQSMGRTGVCWDNSVAESTFSTIKNEMYHHRAFTSRVAARTAVMEYIEVWYNRKRPHTANGGLSPQAVLDSYQERNSLALAA</sequence>
<dbReference type="GeneID" id="303186519"/>
<organism evidence="2 4">
    <name type="scientific">Glutamicibacter arilaitensis</name>
    <dbReference type="NCBI Taxonomy" id="256701"/>
    <lineage>
        <taxon>Bacteria</taxon>
        <taxon>Bacillati</taxon>
        <taxon>Actinomycetota</taxon>
        <taxon>Actinomycetes</taxon>
        <taxon>Micrococcales</taxon>
        <taxon>Micrococcaceae</taxon>
        <taxon>Glutamicibacter</taxon>
    </lineage>
</organism>
<dbReference type="Gene3D" id="1.10.10.60">
    <property type="entry name" value="Homeodomain-like"/>
    <property type="match status" value="1"/>
</dbReference>
<dbReference type="GO" id="GO:0015074">
    <property type="term" value="P:DNA integration"/>
    <property type="evidence" value="ECO:0007669"/>
    <property type="project" value="InterPro"/>
</dbReference>
<accession>A0A2N7RY76</accession>
<dbReference type="Pfam" id="PF00665">
    <property type="entry name" value="rve"/>
    <property type="match status" value="1"/>
</dbReference>
<evidence type="ECO:0000313" key="4">
    <source>
        <dbReference type="Proteomes" id="UP000235739"/>
    </source>
</evidence>
<proteinExistence type="predicted"/>
<dbReference type="InterPro" id="IPR002514">
    <property type="entry name" value="Transposase_8"/>
</dbReference>
<dbReference type="Gene3D" id="3.30.420.10">
    <property type="entry name" value="Ribonuclease H-like superfamily/Ribonuclease H"/>
    <property type="match status" value="1"/>
</dbReference>
<dbReference type="InterPro" id="IPR009057">
    <property type="entry name" value="Homeodomain-like_sf"/>
</dbReference>
<dbReference type="PANTHER" id="PTHR46889:SF4">
    <property type="entry name" value="TRANSPOSASE INSO FOR INSERTION SEQUENCE ELEMENT IS911B-RELATED"/>
    <property type="match status" value="1"/>
</dbReference>
<dbReference type="Pfam" id="PF01527">
    <property type="entry name" value="HTH_Tnp_1"/>
    <property type="match status" value="1"/>
</dbReference>
<evidence type="ECO:0000313" key="2">
    <source>
        <dbReference type="EMBL" id="PMQ18834.1"/>
    </source>
</evidence>